<gene>
    <name evidence="3" type="ORF">Tci_307819</name>
</gene>
<feature type="region of interest" description="Disordered" evidence="1">
    <location>
        <begin position="205"/>
        <end position="231"/>
    </location>
</feature>
<name>A0A699H4X2_TANCI</name>
<feature type="domain" description="Integrase catalytic" evidence="2">
    <location>
        <begin position="1"/>
        <end position="112"/>
    </location>
</feature>
<reference evidence="3" key="1">
    <citation type="journal article" date="2019" name="Sci. Rep.">
        <title>Draft genome of Tanacetum cinerariifolium, the natural source of mosquito coil.</title>
        <authorList>
            <person name="Yamashiro T."/>
            <person name="Shiraishi A."/>
            <person name="Satake H."/>
            <person name="Nakayama K."/>
        </authorList>
    </citation>
    <scope>NUCLEOTIDE SEQUENCE</scope>
</reference>
<dbReference type="GO" id="GO:0015074">
    <property type="term" value="P:DNA integration"/>
    <property type="evidence" value="ECO:0007669"/>
    <property type="project" value="InterPro"/>
</dbReference>
<feature type="compositionally biased region" description="Polar residues" evidence="1">
    <location>
        <begin position="208"/>
        <end position="231"/>
    </location>
</feature>
<evidence type="ECO:0000259" key="2">
    <source>
        <dbReference type="PROSITE" id="PS50994"/>
    </source>
</evidence>
<dbReference type="InterPro" id="IPR036397">
    <property type="entry name" value="RNaseH_sf"/>
</dbReference>
<dbReference type="PANTHER" id="PTHR42648:SF32">
    <property type="entry name" value="RIBONUCLEASE H-LIKE DOMAIN, GAG-PRE-INTEGRASE DOMAIN PROTEIN-RELATED"/>
    <property type="match status" value="1"/>
</dbReference>
<dbReference type="InterPro" id="IPR012337">
    <property type="entry name" value="RNaseH-like_sf"/>
</dbReference>
<dbReference type="Gene3D" id="3.30.420.10">
    <property type="entry name" value="Ribonuclease H-like superfamily/Ribonuclease H"/>
    <property type="match status" value="1"/>
</dbReference>
<feature type="region of interest" description="Disordered" evidence="1">
    <location>
        <begin position="257"/>
        <end position="281"/>
    </location>
</feature>
<proteinExistence type="predicted"/>
<dbReference type="GO" id="GO:0003676">
    <property type="term" value="F:nucleic acid binding"/>
    <property type="evidence" value="ECO:0007669"/>
    <property type="project" value="InterPro"/>
</dbReference>
<comment type="caution">
    <text evidence="3">The sequence shown here is derived from an EMBL/GenBank/DDBJ whole genome shotgun (WGS) entry which is preliminary data.</text>
</comment>
<protein>
    <submittedName>
        <fullName evidence="3">Retrovirus-related Pol polyprotein from transposon TNT 1-94</fullName>
    </submittedName>
</protein>
<dbReference type="EMBL" id="BKCJ010103701">
    <property type="protein sequence ID" value="GEX35844.1"/>
    <property type="molecule type" value="Genomic_DNA"/>
</dbReference>
<dbReference type="InterPro" id="IPR001584">
    <property type="entry name" value="Integrase_cat-core"/>
</dbReference>
<accession>A0A699H4X2</accession>
<evidence type="ECO:0000313" key="3">
    <source>
        <dbReference type="EMBL" id="GEX35844.1"/>
    </source>
</evidence>
<dbReference type="PROSITE" id="PS50994">
    <property type="entry name" value="INTEGRASE"/>
    <property type="match status" value="1"/>
</dbReference>
<dbReference type="InterPro" id="IPR039537">
    <property type="entry name" value="Retrotran_Ty1/copia-like"/>
</dbReference>
<dbReference type="SUPFAM" id="SSF53098">
    <property type="entry name" value="Ribonuclease H-like"/>
    <property type="match status" value="1"/>
</dbReference>
<dbReference type="PANTHER" id="PTHR42648">
    <property type="entry name" value="TRANSPOSASE, PUTATIVE-RELATED"/>
    <property type="match status" value="1"/>
</dbReference>
<sequence length="281" mass="31891">MSVQVLKVQSDNGTEFKNKKLRSYYEKLGIMHQTSIARTPQQNSVAEQRNRTLVEVARTMLIFPKSPKFIWAEAISITFFTQNFSLVHTRYNKTSYELIKGRKPNVQYFHVLRSLCYLTNDHDDLGKMKPKANNGPGLYCSKFQDSSKDSTKIPSKEDLDNLFGPLYDEYYATRTLKMSDNFAANTLNNEDTPSLSSIIVEDNKAPQVVSSSEEPIANESTTPVSNDNTNESVQEDVTELDGNTFINPFCTSVIEEADSSSSYQGPSNMHEFYQQHRSTNK</sequence>
<dbReference type="AlphaFoldDB" id="A0A699H4X2"/>
<organism evidence="3">
    <name type="scientific">Tanacetum cinerariifolium</name>
    <name type="common">Dalmatian daisy</name>
    <name type="synonym">Chrysanthemum cinerariifolium</name>
    <dbReference type="NCBI Taxonomy" id="118510"/>
    <lineage>
        <taxon>Eukaryota</taxon>
        <taxon>Viridiplantae</taxon>
        <taxon>Streptophyta</taxon>
        <taxon>Embryophyta</taxon>
        <taxon>Tracheophyta</taxon>
        <taxon>Spermatophyta</taxon>
        <taxon>Magnoliopsida</taxon>
        <taxon>eudicotyledons</taxon>
        <taxon>Gunneridae</taxon>
        <taxon>Pentapetalae</taxon>
        <taxon>asterids</taxon>
        <taxon>campanulids</taxon>
        <taxon>Asterales</taxon>
        <taxon>Asteraceae</taxon>
        <taxon>Asteroideae</taxon>
        <taxon>Anthemideae</taxon>
        <taxon>Anthemidinae</taxon>
        <taxon>Tanacetum</taxon>
    </lineage>
</organism>
<evidence type="ECO:0000256" key="1">
    <source>
        <dbReference type="SAM" id="MobiDB-lite"/>
    </source>
</evidence>